<evidence type="ECO:0000256" key="2">
    <source>
        <dbReference type="SAM" id="Coils"/>
    </source>
</evidence>
<dbReference type="InterPro" id="IPR053316">
    <property type="entry name" value="Epigenetic_reg_gene_expr"/>
</dbReference>
<gene>
    <name evidence="4" type="ORF">SLEP1_g50288</name>
</gene>
<keyword evidence="2" id="KW-0175">Coiled coil</keyword>
<accession>A0AAV5LZH6</accession>
<evidence type="ECO:0000259" key="3">
    <source>
        <dbReference type="PROSITE" id="PS50102"/>
    </source>
</evidence>
<dbReference type="InterPro" id="IPR035979">
    <property type="entry name" value="RBD_domain_sf"/>
</dbReference>
<dbReference type="EMBL" id="BPVZ01000163">
    <property type="protein sequence ID" value="GKV42935.1"/>
    <property type="molecule type" value="Genomic_DNA"/>
</dbReference>
<dbReference type="InterPro" id="IPR000504">
    <property type="entry name" value="RRM_dom"/>
</dbReference>
<dbReference type="PANTHER" id="PTHR36309">
    <property type="entry name" value="RNA-BINDING (RRM/RBD/RNP MOTIFS) FAMILY PROTEIN"/>
    <property type="match status" value="1"/>
</dbReference>
<dbReference type="Gene3D" id="3.30.70.330">
    <property type="match status" value="1"/>
</dbReference>
<protein>
    <recommendedName>
        <fullName evidence="3">RRM domain-containing protein</fullName>
    </recommendedName>
</protein>
<organism evidence="4 5">
    <name type="scientific">Rubroshorea leprosula</name>
    <dbReference type="NCBI Taxonomy" id="152421"/>
    <lineage>
        <taxon>Eukaryota</taxon>
        <taxon>Viridiplantae</taxon>
        <taxon>Streptophyta</taxon>
        <taxon>Embryophyta</taxon>
        <taxon>Tracheophyta</taxon>
        <taxon>Spermatophyta</taxon>
        <taxon>Magnoliopsida</taxon>
        <taxon>eudicotyledons</taxon>
        <taxon>Gunneridae</taxon>
        <taxon>Pentapetalae</taxon>
        <taxon>rosids</taxon>
        <taxon>malvids</taxon>
        <taxon>Malvales</taxon>
        <taxon>Dipterocarpaceae</taxon>
        <taxon>Rubroshorea</taxon>
    </lineage>
</organism>
<feature type="coiled-coil region" evidence="2">
    <location>
        <begin position="143"/>
        <end position="170"/>
    </location>
</feature>
<evidence type="ECO:0000313" key="5">
    <source>
        <dbReference type="Proteomes" id="UP001054252"/>
    </source>
</evidence>
<dbReference type="PANTHER" id="PTHR36309:SF1">
    <property type="entry name" value="RNA-BINDING (RRM_RBD_RNP MOTIFS) FAMILY PROTEIN"/>
    <property type="match status" value="1"/>
</dbReference>
<dbReference type="SUPFAM" id="SSF54928">
    <property type="entry name" value="RNA-binding domain, RBD"/>
    <property type="match status" value="1"/>
</dbReference>
<evidence type="ECO:0000313" key="4">
    <source>
        <dbReference type="EMBL" id="GKV42935.1"/>
    </source>
</evidence>
<keyword evidence="1" id="KW-0694">RNA-binding</keyword>
<dbReference type="CDD" id="cd00590">
    <property type="entry name" value="RRM_SF"/>
    <property type="match status" value="1"/>
</dbReference>
<dbReference type="InterPro" id="IPR012677">
    <property type="entry name" value="Nucleotide-bd_a/b_plait_sf"/>
</dbReference>
<keyword evidence="5" id="KW-1185">Reference proteome</keyword>
<dbReference type="SMART" id="SM00360">
    <property type="entry name" value="RRM"/>
    <property type="match status" value="1"/>
</dbReference>
<comment type="caution">
    <text evidence="4">The sequence shown here is derived from an EMBL/GenBank/DDBJ whole genome shotgun (WGS) entry which is preliminary data.</text>
</comment>
<proteinExistence type="predicted"/>
<dbReference type="Pfam" id="PF00076">
    <property type="entry name" value="RRM_1"/>
    <property type="match status" value="1"/>
</dbReference>
<name>A0AAV5LZH6_9ROSI</name>
<reference evidence="4 5" key="1">
    <citation type="journal article" date="2021" name="Commun. Biol.">
        <title>The genome of Shorea leprosula (Dipterocarpaceae) highlights the ecological relevance of drought in aseasonal tropical rainforests.</title>
        <authorList>
            <person name="Ng K.K.S."/>
            <person name="Kobayashi M.J."/>
            <person name="Fawcett J.A."/>
            <person name="Hatakeyama M."/>
            <person name="Paape T."/>
            <person name="Ng C.H."/>
            <person name="Ang C.C."/>
            <person name="Tnah L.H."/>
            <person name="Lee C.T."/>
            <person name="Nishiyama T."/>
            <person name="Sese J."/>
            <person name="O'Brien M.J."/>
            <person name="Copetti D."/>
            <person name="Mohd Noor M.I."/>
            <person name="Ong R.C."/>
            <person name="Putra M."/>
            <person name="Sireger I.Z."/>
            <person name="Indrioko S."/>
            <person name="Kosugi Y."/>
            <person name="Izuno A."/>
            <person name="Isagi Y."/>
            <person name="Lee S.L."/>
            <person name="Shimizu K.K."/>
        </authorList>
    </citation>
    <scope>NUCLEOTIDE SEQUENCE [LARGE SCALE GENOMIC DNA]</scope>
    <source>
        <strain evidence="4">214</strain>
    </source>
</reference>
<evidence type="ECO:0000256" key="1">
    <source>
        <dbReference type="PROSITE-ProRule" id="PRU00176"/>
    </source>
</evidence>
<dbReference type="GO" id="GO:0003723">
    <property type="term" value="F:RNA binding"/>
    <property type="evidence" value="ECO:0007669"/>
    <property type="project" value="UniProtKB-UniRule"/>
</dbReference>
<feature type="domain" description="RRM" evidence="3">
    <location>
        <begin position="12"/>
        <end position="95"/>
    </location>
</feature>
<dbReference type="PROSITE" id="PS50102">
    <property type="entry name" value="RRM"/>
    <property type="match status" value="1"/>
</dbReference>
<dbReference type="Proteomes" id="UP001054252">
    <property type="component" value="Unassembled WGS sequence"/>
</dbReference>
<dbReference type="AlphaFoldDB" id="A0AAV5LZH6"/>
<sequence>MEYAEFEEKVKRTLYVDDLSPNVTEAVLRSALDQFGTVKSVQFIPNYLGPSNLPQRALVEMAEPKEAKAIISVLTQFPFMVAGMPRPVRARAAKMEMFDDRPKRPGREIQYCWLKPSDPDFQVAKRLKHLVQKHSAESALMLKQQLLKEEELAKQQAQSLKANYKKYEMVDSIVADGRVSKLAKYYNQMFDRRFVFPG</sequence>